<dbReference type="GO" id="GO:0003723">
    <property type="term" value="F:RNA binding"/>
    <property type="evidence" value="ECO:0007669"/>
    <property type="project" value="TreeGrafter"/>
</dbReference>
<sequence length="1260" mass="142257">MDMSIPWPRAADSALFGREGKAEFKRHSGEYGEFRDFYIKLAQRNQTSKQIVDVSTDNGVPFALKALALFAQFQAKKQQAAEAKIEKDRNSLPVKAFEQSIVDTVRNNRVCLIAADTGAGKSTQVPQYLLAAGFDKIACTQPRRIACYSLAKRVSYESLNVYGSKIAYQVRFEGTKTAQTRILFLTEGLLLRQFASDPMLSAYNVIIVDEVHERHISGDFLLGVLKRIVSLRPDLHIVLMSATINATLFSKYFNAPIIEIPGRMFPVKIEYLPIDPEEDRNLVDPRLVSDRAKSGIVSSIQAKPGKIRTEPYLKILERIDQIVPAHERGDLLVFLSGMNEITMLADELRSYASFTRRWIILKLHSSLSVQEQEKVFDVAPPGVRKCILSTNIAETSVTIDGVRFIIDSGRVKEMSFDSTSRLSRLSEFWISQSSAKQRAGRAGRTGPGECYRFYTANEFAQLNAFPVPEILRTPLEPLLLQTMAYGLGDPREFDFIERPEGKALESAMDGLKRLGAVEGSNSMKSRASTGNDNQTCGERLTALGRVLAILPMDVVLGKMLVLGSISDVVDATIVMAAALTVPNPFVKLSESRLDISENQRTLESKYGDPFTLTNLFSDWLKVKAGGRESSKNWCKRFGVEEQRLYEMVKLKTQFEQVLAQYLGREQEQSESEDSDDGVYRPPSSRKRKRNHRKREAVPEEEMDEEAKLKRKMYWKDPEYIKRKEQRLLLEQQKRAQSSTKRKFLRFEDGDEGDDQTEDESKGAETLQDLSVHHLEFSLKHDASALLSKSDTAGLTKRDVNLIRLVCCSGMYPHLAIADDANRFRPDSEQVYHTKSKRFVKMLPTSIFATQPELLHPKEVPRPIPTKETSDNTEQPEKETLDTIRPKQQLTELICYLELLETNKPYLTNVFRVPAAPVCLLFAQRLDVNHDLTHVIVDSWLHLHFYNPQKSARILVLGNWLRVAWDHVLARRLKNVKHGLSTRNDDQDLADSETEDEEIEVMGTRVQETAQSGETKPSQSHSEDTAPTFQKRVASDWTEFNFIPVSVKRLRYDWEMGTTQVAEGAVAADEFEEFEEFELSKRLGEFLDLDFECSVERLRMQDVPNWFGYDPFKTDTLSGGGGTQVSSSIHQTGAQQPFKGELMATPYIHYYVANPSTLKNLGLKTRSKLDMVPPKTVACTVSTVTEKETEGTQWTTVFSLLDESAPVAVAEKVPLGPALPPSVSDNAAESVVPRMLKQCPKCGKDMLATTIEFLKHKRMCK</sequence>
<proteinExistence type="predicted"/>
<evidence type="ECO:0000256" key="1">
    <source>
        <dbReference type="ARBA" id="ARBA00022741"/>
    </source>
</evidence>
<keyword evidence="1" id="KW-0547">Nucleotide-binding</keyword>
<dbReference type="FunFam" id="3.40.50.300:FF:000725">
    <property type="entry name" value="probable ATP-dependent RNA helicase DHX34"/>
    <property type="match status" value="1"/>
</dbReference>
<dbReference type="Pfam" id="PF07717">
    <property type="entry name" value="OB_NTP_bind"/>
    <property type="match status" value="1"/>
</dbReference>
<dbReference type="Pfam" id="PF21010">
    <property type="entry name" value="HA2_C"/>
    <property type="match status" value="1"/>
</dbReference>
<gene>
    <name evidence="8" type="ORF">CcCBS67573_g02573</name>
</gene>
<dbReference type="InterPro" id="IPR014001">
    <property type="entry name" value="Helicase_ATP-bd"/>
</dbReference>
<dbReference type="SMART" id="SM00847">
    <property type="entry name" value="HA2"/>
    <property type="match status" value="1"/>
</dbReference>
<dbReference type="InterPro" id="IPR007502">
    <property type="entry name" value="Helicase-assoc_dom"/>
</dbReference>
<dbReference type="Gene3D" id="1.20.120.1080">
    <property type="match status" value="1"/>
</dbReference>
<dbReference type="InterPro" id="IPR011709">
    <property type="entry name" value="DEAD-box_helicase_OB_fold"/>
</dbReference>
<organism evidence="8 9">
    <name type="scientific">Chytriomyces confervae</name>
    <dbReference type="NCBI Taxonomy" id="246404"/>
    <lineage>
        <taxon>Eukaryota</taxon>
        <taxon>Fungi</taxon>
        <taxon>Fungi incertae sedis</taxon>
        <taxon>Chytridiomycota</taxon>
        <taxon>Chytridiomycota incertae sedis</taxon>
        <taxon>Chytridiomycetes</taxon>
        <taxon>Chytridiales</taxon>
        <taxon>Chytriomycetaceae</taxon>
        <taxon>Chytriomyces</taxon>
    </lineage>
</organism>
<keyword evidence="9" id="KW-1185">Reference proteome</keyword>
<dbReference type="InterPro" id="IPR027417">
    <property type="entry name" value="P-loop_NTPase"/>
</dbReference>
<evidence type="ECO:0008006" key="10">
    <source>
        <dbReference type="Google" id="ProtNLM"/>
    </source>
</evidence>
<dbReference type="InterPro" id="IPR011545">
    <property type="entry name" value="DEAD/DEAH_box_helicase_dom"/>
</dbReference>
<dbReference type="PROSITE" id="PS51194">
    <property type="entry name" value="HELICASE_CTER"/>
    <property type="match status" value="1"/>
</dbReference>
<feature type="region of interest" description="Disordered" evidence="5">
    <location>
        <begin position="739"/>
        <end position="763"/>
    </location>
</feature>
<dbReference type="GO" id="GO:0016787">
    <property type="term" value="F:hydrolase activity"/>
    <property type="evidence" value="ECO:0007669"/>
    <property type="project" value="UniProtKB-KW"/>
</dbReference>
<evidence type="ECO:0000256" key="2">
    <source>
        <dbReference type="ARBA" id="ARBA00022801"/>
    </source>
</evidence>
<reference evidence="8 9" key="1">
    <citation type="journal article" date="2019" name="Sci. Rep.">
        <title>Comparative genomics of chytrid fungi reveal insights into the obligate biotrophic and pathogenic lifestyle of Synchytrium endobioticum.</title>
        <authorList>
            <person name="van de Vossenberg B.T.L.H."/>
            <person name="Warris S."/>
            <person name="Nguyen H.D.T."/>
            <person name="van Gent-Pelzer M.P.E."/>
            <person name="Joly D.L."/>
            <person name="van de Geest H.C."/>
            <person name="Bonants P.J.M."/>
            <person name="Smith D.S."/>
            <person name="Levesque C.A."/>
            <person name="van der Lee T.A.J."/>
        </authorList>
    </citation>
    <scope>NUCLEOTIDE SEQUENCE [LARGE SCALE GENOMIC DNA]</scope>
    <source>
        <strain evidence="8 9">CBS 675.73</strain>
    </source>
</reference>
<feature type="domain" description="Helicase C-terminal" evidence="7">
    <location>
        <begin position="318"/>
        <end position="486"/>
    </location>
</feature>
<evidence type="ECO:0000256" key="4">
    <source>
        <dbReference type="ARBA" id="ARBA00022840"/>
    </source>
</evidence>
<dbReference type="GO" id="GO:0004386">
    <property type="term" value="F:helicase activity"/>
    <property type="evidence" value="ECO:0007669"/>
    <property type="project" value="UniProtKB-KW"/>
</dbReference>
<dbReference type="GO" id="GO:0005524">
    <property type="term" value="F:ATP binding"/>
    <property type="evidence" value="ECO:0007669"/>
    <property type="project" value="UniProtKB-KW"/>
</dbReference>
<dbReference type="STRING" id="246404.A0A507FKL4"/>
<dbReference type="InterPro" id="IPR001650">
    <property type="entry name" value="Helicase_C-like"/>
</dbReference>
<dbReference type="PANTHER" id="PTHR18934:SF221">
    <property type="entry name" value="ATP-DEPENDENT RNA HELICASE DHX34-RELATED"/>
    <property type="match status" value="1"/>
</dbReference>
<dbReference type="Pfam" id="PF00271">
    <property type="entry name" value="Helicase_C"/>
    <property type="match status" value="1"/>
</dbReference>
<feature type="region of interest" description="Disordered" evidence="5">
    <location>
        <begin position="857"/>
        <end position="881"/>
    </location>
</feature>
<protein>
    <recommendedName>
        <fullName evidence="10">RNA helicase</fullName>
    </recommendedName>
</protein>
<dbReference type="Proteomes" id="UP000320333">
    <property type="component" value="Unassembled WGS sequence"/>
</dbReference>
<feature type="region of interest" description="Disordered" evidence="5">
    <location>
        <begin position="664"/>
        <end position="706"/>
    </location>
</feature>
<feature type="domain" description="Helicase ATP-binding" evidence="6">
    <location>
        <begin position="102"/>
        <end position="262"/>
    </location>
</feature>
<feature type="region of interest" description="Disordered" evidence="5">
    <location>
        <begin position="1006"/>
        <end position="1027"/>
    </location>
</feature>
<dbReference type="SMART" id="SM00487">
    <property type="entry name" value="DEXDc"/>
    <property type="match status" value="1"/>
</dbReference>
<evidence type="ECO:0000313" key="9">
    <source>
        <dbReference type="Proteomes" id="UP000320333"/>
    </source>
</evidence>
<dbReference type="EMBL" id="QEAP01000055">
    <property type="protein sequence ID" value="TPX76175.1"/>
    <property type="molecule type" value="Genomic_DNA"/>
</dbReference>
<dbReference type="Pfam" id="PF00270">
    <property type="entry name" value="DEAD"/>
    <property type="match status" value="1"/>
</dbReference>
<evidence type="ECO:0000256" key="3">
    <source>
        <dbReference type="ARBA" id="ARBA00022806"/>
    </source>
</evidence>
<dbReference type="SMART" id="SM00490">
    <property type="entry name" value="HELICc"/>
    <property type="match status" value="1"/>
</dbReference>
<feature type="compositionally biased region" description="Basic residues" evidence="5">
    <location>
        <begin position="683"/>
        <end position="694"/>
    </location>
</feature>
<comment type="caution">
    <text evidence="8">The sequence shown here is derived from an EMBL/GenBank/DDBJ whole genome shotgun (WGS) entry which is preliminary data.</text>
</comment>
<feature type="compositionally biased region" description="Acidic residues" evidence="5">
    <location>
        <begin position="748"/>
        <end position="757"/>
    </location>
</feature>
<dbReference type="AlphaFoldDB" id="A0A507FKL4"/>
<dbReference type="PANTHER" id="PTHR18934">
    <property type="entry name" value="ATP-DEPENDENT RNA HELICASE"/>
    <property type="match status" value="1"/>
</dbReference>
<evidence type="ECO:0000259" key="6">
    <source>
        <dbReference type="PROSITE" id="PS51192"/>
    </source>
</evidence>
<evidence type="ECO:0000313" key="8">
    <source>
        <dbReference type="EMBL" id="TPX76175.1"/>
    </source>
</evidence>
<dbReference type="CDD" id="cd18791">
    <property type="entry name" value="SF2_C_RHA"/>
    <property type="match status" value="1"/>
</dbReference>
<dbReference type="SUPFAM" id="SSF52540">
    <property type="entry name" value="P-loop containing nucleoside triphosphate hydrolases"/>
    <property type="match status" value="1"/>
</dbReference>
<evidence type="ECO:0000256" key="5">
    <source>
        <dbReference type="SAM" id="MobiDB-lite"/>
    </source>
</evidence>
<evidence type="ECO:0000259" key="7">
    <source>
        <dbReference type="PROSITE" id="PS51194"/>
    </source>
</evidence>
<keyword evidence="2" id="KW-0378">Hydrolase</keyword>
<dbReference type="PROSITE" id="PS51192">
    <property type="entry name" value="HELICASE_ATP_BIND_1"/>
    <property type="match status" value="1"/>
</dbReference>
<accession>A0A507FKL4</accession>
<keyword evidence="3" id="KW-0347">Helicase</keyword>
<name>A0A507FKL4_9FUNG</name>
<dbReference type="FunFam" id="3.40.50.300:FF:004714">
    <property type="entry name" value="DEAD/DEAH box helicase"/>
    <property type="match status" value="1"/>
</dbReference>
<dbReference type="Gene3D" id="3.40.50.300">
    <property type="entry name" value="P-loop containing nucleotide triphosphate hydrolases"/>
    <property type="match status" value="2"/>
</dbReference>
<keyword evidence="4" id="KW-0067">ATP-binding</keyword>
<dbReference type="OrthoDB" id="10253254at2759"/>